<organism evidence="1 2">
    <name type="scientific">Furfurilactobacillus rossiae DSM 15814</name>
    <dbReference type="NCBI Taxonomy" id="1114972"/>
    <lineage>
        <taxon>Bacteria</taxon>
        <taxon>Bacillati</taxon>
        <taxon>Bacillota</taxon>
        <taxon>Bacilli</taxon>
        <taxon>Lactobacillales</taxon>
        <taxon>Lactobacillaceae</taxon>
        <taxon>Furfurilactobacillus</taxon>
    </lineage>
</organism>
<sequence>MKGAVAEAGRLTIALAGMLMNNQQTVVMKNSSRGAYDIQKRNEFIFGTLLRTHLCK</sequence>
<name>A0A0R1RJ35_9LACO</name>
<dbReference type="Proteomes" id="UP000051999">
    <property type="component" value="Unassembled WGS sequence"/>
</dbReference>
<keyword evidence="2" id="KW-1185">Reference proteome</keyword>
<proteinExistence type="predicted"/>
<evidence type="ECO:0000313" key="2">
    <source>
        <dbReference type="Proteomes" id="UP000051999"/>
    </source>
</evidence>
<comment type="caution">
    <text evidence="1">The sequence shown here is derived from an EMBL/GenBank/DDBJ whole genome shotgun (WGS) entry which is preliminary data.</text>
</comment>
<accession>A0A0R1RJ35</accession>
<protein>
    <submittedName>
        <fullName evidence="1">Uncharacterized protein</fullName>
    </submittedName>
</protein>
<reference evidence="1 2" key="1">
    <citation type="journal article" date="2015" name="Genome Announc.">
        <title>Expanding the biotechnology potential of lactobacilli through comparative genomics of 213 strains and associated genera.</title>
        <authorList>
            <person name="Sun Z."/>
            <person name="Harris H.M."/>
            <person name="McCann A."/>
            <person name="Guo C."/>
            <person name="Argimon S."/>
            <person name="Zhang W."/>
            <person name="Yang X."/>
            <person name="Jeffery I.B."/>
            <person name="Cooney J.C."/>
            <person name="Kagawa T.F."/>
            <person name="Liu W."/>
            <person name="Song Y."/>
            <person name="Salvetti E."/>
            <person name="Wrobel A."/>
            <person name="Rasinkangas P."/>
            <person name="Parkhill J."/>
            <person name="Rea M.C."/>
            <person name="O'Sullivan O."/>
            <person name="Ritari J."/>
            <person name="Douillard F.P."/>
            <person name="Paul Ross R."/>
            <person name="Yang R."/>
            <person name="Briner A.E."/>
            <person name="Felis G.E."/>
            <person name="de Vos W.M."/>
            <person name="Barrangou R."/>
            <person name="Klaenhammer T.R."/>
            <person name="Caufield P.W."/>
            <person name="Cui Y."/>
            <person name="Zhang H."/>
            <person name="O'Toole P.W."/>
        </authorList>
    </citation>
    <scope>NUCLEOTIDE SEQUENCE [LARGE SCALE GENOMIC DNA]</scope>
    <source>
        <strain evidence="1 2">DSM 15814</strain>
    </source>
</reference>
<dbReference type="PATRIC" id="fig|1114972.6.peg.2726"/>
<gene>
    <name evidence="1" type="ORF">FD35_GL002660</name>
</gene>
<dbReference type="AlphaFoldDB" id="A0A0R1RJ35"/>
<evidence type="ECO:0000313" key="1">
    <source>
        <dbReference type="EMBL" id="KRL54322.1"/>
    </source>
</evidence>
<dbReference type="EMBL" id="AZFF01000009">
    <property type="protein sequence ID" value="KRL54322.1"/>
    <property type="molecule type" value="Genomic_DNA"/>
</dbReference>